<feature type="compositionally biased region" description="Basic and acidic residues" evidence="1">
    <location>
        <begin position="30"/>
        <end position="44"/>
    </location>
</feature>
<protein>
    <submittedName>
        <fullName evidence="3">Uncharacterized protein</fullName>
    </submittedName>
</protein>
<dbReference type="KEGG" id="awu:BEN71_15945"/>
<feature type="signal peptide" evidence="2">
    <location>
        <begin position="1"/>
        <end position="22"/>
    </location>
</feature>
<dbReference type="EMBL" id="CP033133">
    <property type="protein sequence ID" value="AYO55570.1"/>
    <property type="molecule type" value="Genomic_DNA"/>
</dbReference>
<feature type="region of interest" description="Disordered" evidence="1">
    <location>
        <begin position="23"/>
        <end position="44"/>
    </location>
</feature>
<dbReference type="RefSeq" id="WP_068973294.1">
    <property type="nucleotide sequence ID" value="NZ_CP031716.1"/>
</dbReference>
<gene>
    <name evidence="3" type="ORF">CDG68_18805</name>
</gene>
<feature type="chain" id="PRO_5043691502" evidence="2">
    <location>
        <begin position="23"/>
        <end position="223"/>
    </location>
</feature>
<dbReference type="OrthoDB" id="6717527at2"/>
<evidence type="ECO:0000256" key="2">
    <source>
        <dbReference type="SAM" id="SignalP"/>
    </source>
</evidence>
<organism evidence="3 4">
    <name type="scientific">Acinetobacter wuhouensis</name>
    <dbReference type="NCBI Taxonomy" id="1879050"/>
    <lineage>
        <taxon>Bacteria</taxon>
        <taxon>Pseudomonadati</taxon>
        <taxon>Pseudomonadota</taxon>
        <taxon>Gammaproteobacteria</taxon>
        <taxon>Moraxellales</taxon>
        <taxon>Moraxellaceae</taxon>
        <taxon>Acinetobacter</taxon>
    </lineage>
</organism>
<feature type="compositionally biased region" description="Basic and acidic residues" evidence="1">
    <location>
        <begin position="144"/>
        <end position="155"/>
    </location>
</feature>
<evidence type="ECO:0000256" key="1">
    <source>
        <dbReference type="SAM" id="MobiDB-lite"/>
    </source>
</evidence>
<proteinExistence type="predicted"/>
<reference evidence="3 4" key="1">
    <citation type="submission" date="2018-10" db="EMBL/GenBank/DDBJ databases">
        <title>The complete genome of Acinetobacter wuhouensis strain WCHAW010062.</title>
        <authorList>
            <person name="Hu Y."/>
            <person name="Long H."/>
            <person name="Feng Y."/>
            <person name="Zong Z."/>
        </authorList>
    </citation>
    <scope>NUCLEOTIDE SEQUENCE [LARGE SCALE GENOMIC DNA]</scope>
    <source>
        <strain evidence="3 4">WCHAW010062</strain>
    </source>
</reference>
<dbReference type="Proteomes" id="UP000279962">
    <property type="component" value="Chromosome"/>
</dbReference>
<keyword evidence="2" id="KW-0732">Signal</keyword>
<dbReference type="PROSITE" id="PS51257">
    <property type="entry name" value="PROKAR_LIPOPROTEIN"/>
    <property type="match status" value="1"/>
</dbReference>
<name>A0A385C713_9GAMM</name>
<accession>A0A385C713</accession>
<evidence type="ECO:0000313" key="4">
    <source>
        <dbReference type="Proteomes" id="UP000279962"/>
    </source>
</evidence>
<dbReference type="AlphaFoldDB" id="A0A385C713"/>
<feature type="region of interest" description="Disordered" evidence="1">
    <location>
        <begin position="129"/>
        <end position="155"/>
    </location>
</feature>
<evidence type="ECO:0000313" key="3">
    <source>
        <dbReference type="EMBL" id="AYO55570.1"/>
    </source>
</evidence>
<sequence length="223" mass="24936">MKAMTKIALVSASVLAMGALTACQSNPSPKEGHDGRGMMHGDKHHRMSPEQREQMKQMRAERHEFKKLAQTACDNKAVGSTVSFKVNEKSVEGTCAINFHPDRGAMKALRDTDRVKDHDNRHDRHHFKRGQELTAEQKAQFEQQRAERKAQFEQKRAERQAKWDAIQSACNGQTNGKQIQAKVDDKLIAGTCVVHFKPNARPDMMGKPMHAPAPVDAPVPPKA</sequence>
<feature type="region of interest" description="Disordered" evidence="1">
    <location>
        <begin position="199"/>
        <end position="223"/>
    </location>
</feature>
<dbReference type="STRING" id="1879050.GCA_001696605_00588"/>